<dbReference type="Gene3D" id="3.80.10.10">
    <property type="entry name" value="Ribonuclease Inhibitor"/>
    <property type="match status" value="1"/>
</dbReference>
<sequence>MDRIKRSRFFRSFSDSGRARPRAVTDVLLNDDILQVIVDYIYSCGKDRATLLALALTSKELANIALERLWYEQESIHPLLTILAHSGHIRGRNTWINEFKETATDHYSVKSSQAKHFSIYARWIRILWWKNDETLSAGQVDDLFSWNPSHALLLPQLRVLHWYENDAGRFPLYKIFFGPQLRAIQFSWDPRFFKNSAAHVHNFLRDIGDHNFPLTSLDIGIPLEDMYPTLADHFLSNHLANPDDIVSDIEEILKRSCKPIETLRIGLSSPFSQALSPSCLPVVSLVSLSLELWPSSKLAPLTLPNLKSLGLSFAFPTTEQIPFVKTLSCPILEDLQLSFGLQSSHIFWPDYPHTMIQASEIYHLGIVPSQFFRHVQRLKLTHFTLHLVPEDSLPEERSLFDALLSSPFPSLVSLDIVSCRLVVTLDDLTKALPRAYPHLHTLGLRRPWALDGRTATALIIECTFTQLLRVVRCFPCLHTLALPALDGAIDSVVALWCPVRPPCMLLRRWDAGLTHVCLHNWSDRSAKQIARQFRLAFPNLEELDYMPFHPDTSLSTRNASGWKEIVRHVKREYAARH</sequence>
<keyword evidence="2" id="KW-1185">Reference proteome</keyword>
<accession>A0A9P3GQK9</accession>
<comment type="caution">
    <text evidence="1">The sequence shown here is derived from an EMBL/GenBank/DDBJ whole genome shotgun (WGS) entry which is preliminary data.</text>
</comment>
<dbReference type="SUPFAM" id="SSF52047">
    <property type="entry name" value="RNI-like"/>
    <property type="match status" value="1"/>
</dbReference>
<gene>
    <name evidence="1" type="ORF">PsYK624_159680</name>
</gene>
<evidence type="ECO:0000313" key="1">
    <source>
        <dbReference type="EMBL" id="GJE99697.1"/>
    </source>
</evidence>
<protein>
    <recommendedName>
        <fullName evidence="3">F-box domain-containing protein</fullName>
    </recommendedName>
</protein>
<reference evidence="1 2" key="1">
    <citation type="submission" date="2021-08" db="EMBL/GenBank/DDBJ databases">
        <title>Draft Genome Sequence of Phanerochaete sordida strain YK-624.</title>
        <authorList>
            <person name="Mori T."/>
            <person name="Dohra H."/>
            <person name="Suzuki T."/>
            <person name="Kawagishi H."/>
            <person name="Hirai H."/>
        </authorList>
    </citation>
    <scope>NUCLEOTIDE SEQUENCE [LARGE SCALE GENOMIC DNA]</scope>
    <source>
        <strain evidence="1 2">YK-624</strain>
    </source>
</reference>
<organism evidence="1 2">
    <name type="scientific">Phanerochaete sordida</name>
    <dbReference type="NCBI Taxonomy" id="48140"/>
    <lineage>
        <taxon>Eukaryota</taxon>
        <taxon>Fungi</taxon>
        <taxon>Dikarya</taxon>
        <taxon>Basidiomycota</taxon>
        <taxon>Agaricomycotina</taxon>
        <taxon>Agaricomycetes</taxon>
        <taxon>Polyporales</taxon>
        <taxon>Phanerochaetaceae</taxon>
        <taxon>Phanerochaete</taxon>
    </lineage>
</organism>
<evidence type="ECO:0008006" key="3">
    <source>
        <dbReference type="Google" id="ProtNLM"/>
    </source>
</evidence>
<dbReference type="Proteomes" id="UP000703269">
    <property type="component" value="Unassembled WGS sequence"/>
</dbReference>
<dbReference type="EMBL" id="BPQB01000117">
    <property type="protein sequence ID" value="GJE99697.1"/>
    <property type="molecule type" value="Genomic_DNA"/>
</dbReference>
<evidence type="ECO:0000313" key="2">
    <source>
        <dbReference type="Proteomes" id="UP000703269"/>
    </source>
</evidence>
<dbReference type="InterPro" id="IPR032675">
    <property type="entry name" value="LRR_dom_sf"/>
</dbReference>
<name>A0A9P3GQK9_9APHY</name>
<dbReference type="AlphaFoldDB" id="A0A9P3GQK9"/>
<proteinExistence type="predicted"/>